<evidence type="ECO:0000256" key="1">
    <source>
        <dbReference type="SAM" id="MobiDB-lite"/>
    </source>
</evidence>
<feature type="transmembrane region" description="Helical" evidence="2">
    <location>
        <begin position="108"/>
        <end position="129"/>
    </location>
</feature>
<name>A0A1E3W975_9HYPH</name>
<organism evidence="3 4">
    <name type="scientific">Methyloceanibacter marginalis</name>
    <dbReference type="NCBI Taxonomy" id="1774971"/>
    <lineage>
        <taxon>Bacteria</taxon>
        <taxon>Pseudomonadati</taxon>
        <taxon>Pseudomonadota</taxon>
        <taxon>Alphaproteobacteria</taxon>
        <taxon>Hyphomicrobiales</taxon>
        <taxon>Hyphomicrobiaceae</taxon>
        <taxon>Methyloceanibacter</taxon>
    </lineage>
</organism>
<keyword evidence="2" id="KW-1133">Transmembrane helix</keyword>
<dbReference type="AlphaFoldDB" id="A0A1E3W975"/>
<feature type="compositionally biased region" description="Basic and acidic residues" evidence="1">
    <location>
        <begin position="142"/>
        <end position="153"/>
    </location>
</feature>
<evidence type="ECO:0000313" key="3">
    <source>
        <dbReference type="EMBL" id="ODS02326.1"/>
    </source>
</evidence>
<keyword evidence="2" id="KW-0812">Transmembrane</keyword>
<sequence>MATRPRTAPETAPEADFDRAFIEAERNRFAGRALSFLIVLNGAAALILLFVMAQARESTVDGKVAAALLFFSSGAIAALVSAFLAYVNRTVRMRQSAQRENLRAALRGLAIAASIGSGAAFLVGMNMVANSAVEKSSSHPKGSREDKLRKTPPVEKVKLQERLIKG</sequence>
<reference evidence="3 4" key="1">
    <citation type="journal article" date="2016" name="Environ. Microbiol.">
        <title>New Methyloceanibacter diversity from North Sea sediments includes methanotroph containing solely the soluble methane monooxygenase.</title>
        <authorList>
            <person name="Vekeman B."/>
            <person name="Kerckhof F.M."/>
            <person name="Cremers G."/>
            <person name="de Vos P."/>
            <person name="Vandamme P."/>
            <person name="Boon N."/>
            <person name="Op den Camp H.J."/>
            <person name="Heylen K."/>
        </authorList>
    </citation>
    <scope>NUCLEOTIDE SEQUENCE [LARGE SCALE GENOMIC DNA]</scope>
    <source>
        <strain evidence="3 4">R-67177</strain>
    </source>
</reference>
<protein>
    <submittedName>
        <fullName evidence="3">Uncharacterized protein</fullName>
    </submittedName>
</protein>
<dbReference type="Proteomes" id="UP000095042">
    <property type="component" value="Unassembled WGS sequence"/>
</dbReference>
<feature type="region of interest" description="Disordered" evidence="1">
    <location>
        <begin position="134"/>
        <end position="153"/>
    </location>
</feature>
<evidence type="ECO:0000313" key="4">
    <source>
        <dbReference type="Proteomes" id="UP000095042"/>
    </source>
</evidence>
<keyword evidence="4" id="KW-1185">Reference proteome</keyword>
<gene>
    <name evidence="3" type="ORF">AUC71_15965</name>
</gene>
<dbReference type="RefSeq" id="WP_069624494.1">
    <property type="nucleotide sequence ID" value="NZ_LPWD01000341.1"/>
</dbReference>
<feature type="transmembrane region" description="Helical" evidence="2">
    <location>
        <begin position="65"/>
        <end position="87"/>
    </location>
</feature>
<evidence type="ECO:0000256" key="2">
    <source>
        <dbReference type="SAM" id="Phobius"/>
    </source>
</evidence>
<feature type="transmembrane region" description="Helical" evidence="2">
    <location>
        <begin position="33"/>
        <end position="53"/>
    </location>
</feature>
<dbReference type="EMBL" id="LPWD01000341">
    <property type="protein sequence ID" value="ODS02326.1"/>
    <property type="molecule type" value="Genomic_DNA"/>
</dbReference>
<comment type="caution">
    <text evidence="3">The sequence shown here is derived from an EMBL/GenBank/DDBJ whole genome shotgun (WGS) entry which is preliminary data.</text>
</comment>
<keyword evidence="2" id="KW-0472">Membrane</keyword>
<dbReference type="OrthoDB" id="8448618at2"/>
<proteinExistence type="predicted"/>
<accession>A0A1E3W975</accession>